<dbReference type="InterPro" id="IPR029058">
    <property type="entry name" value="AB_hydrolase_fold"/>
</dbReference>
<evidence type="ECO:0000313" key="3">
    <source>
        <dbReference type="Proteomes" id="UP000253529"/>
    </source>
</evidence>
<proteinExistence type="predicted"/>
<dbReference type="RefSeq" id="WP_113889101.1">
    <property type="nucleotide sequence ID" value="NZ_QNRK01000009.1"/>
</dbReference>
<evidence type="ECO:0000313" key="2">
    <source>
        <dbReference type="EMBL" id="RBP14427.1"/>
    </source>
</evidence>
<dbReference type="OrthoDB" id="9797755at2"/>
<sequence length="417" mass="43336">MNAFPRGAGVFAASPLHLAAALTAALALASCVGPDLDTVGDYGAGLSPFASASVPDRPLPVQVFIASTRKGETGEASRRQAPEPRYALATMTVPPGHRAGSIEEPLWGRPNGRNDIALAGERDLDEDEFRAELASHVSGRVGVNRDVLVFVHGFNTSFEEARLRATQIAADAHFGGVMALFTWPSQSDLFGYVSDKDSATASRDALQGLLHDLGQTPGVGKVHILAHSMGGWLSMEALRASAIAGDRDLSGHLGDVILASPDIDMTVFASQMARIRPANVTVFATPNDKALSLSSFIASSRQRVGAIDAAKPEDRAEIESLGAKVVDITQYSDADRFIGHTVFANSGEVIGAIGAQIAAPRAEDARAVSSLDESRYQDPDAAQHAVVAAPGSPAATAVQVAPLAAPAPATVGLKPPS</sequence>
<dbReference type="Gene3D" id="3.40.50.1820">
    <property type="entry name" value="alpha/beta hydrolase"/>
    <property type="match status" value="1"/>
</dbReference>
<dbReference type="EMBL" id="QNRK01000009">
    <property type="protein sequence ID" value="RBP14427.1"/>
    <property type="molecule type" value="Genomic_DNA"/>
</dbReference>
<gene>
    <name evidence="2" type="ORF">DFR50_109181</name>
</gene>
<feature type="signal peptide" evidence="1">
    <location>
        <begin position="1"/>
        <end position="29"/>
    </location>
</feature>
<dbReference type="AlphaFoldDB" id="A0A366FIL4"/>
<dbReference type="Pfam" id="PF05990">
    <property type="entry name" value="DUF900"/>
    <property type="match status" value="1"/>
</dbReference>
<dbReference type="PROSITE" id="PS51257">
    <property type="entry name" value="PROKAR_LIPOPROTEIN"/>
    <property type="match status" value="1"/>
</dbReference>
<accession>A0A366FIL4</accession>
<keyword evidence="3" id="KW-1185">Reference proteome</keyword>
<protein>
    <submittedName>
        <fullName evidence="2">Esterase/lipase superfamily enzyme</fullName>
    </submittedName>
</protein>
<keyword evidence="1" id="KW-0732">Signal</keyword>
<feature type="chain" id="PRO_5016958296" evidence="1">
    <location>
        <begin position="30"/>
        <end position="417"/>
    </location>
</feature>
<evidence type="ECO:0000256" key="1">
    <source>
        <dbReference type="SAM" id="SignalP"/>
    </source>
</evidence>
<dbReference type="Proteomes" id="UP000253529">
    <property type="component" value="Unassembled WGS sequence"/>
</dbReference>
<dbReference type="PANTHER" id="PTHR36513:SF1">
    <property type="entry name" value="TRANSMEMBRANE PROTEIN"/>
    <property type="match status" value="1"/>
</dbReference>
<dbReference type="PANTHER" id="PTHR36513">
    <property type="entry name" value="ABC TRANSMEMBRANE TYPE-1 DOMAIN-CONTAINING PROTEIN"/>
    <property type="match status" value="1"/>
</dbReference>
<dbReference type="SUPFAM" id="SSF53474">
    <property type="entry name" value="alpha/beta-Hydrolases"/>
    <property type="match status" value="1"/>
</dbReference>
<name>A0A366FIL4_9HYPH</name>
<comment type="caution">
    <text evidence="2">The sequence shown here is derived from an EMBL/GenBank/DDBJ whole genome shotgun (WGS) entry which is preliminary data.</text>
</comment>
<organism evidence="2 3">
    <name type="scientific">Roseiarcus fermentans</name>
    <dbReference type="NCBI Taxonomy" id="1473586"/>
    <lineage>
        <taxon>Bacteria</taxon>
        <taxon>Pseudomonadati</taxon>
        <taxon>Pseudomonadota</taxon>
        <taxon>Alphaproteobacteria</taxon>
        <taxon>Hyphomicrobiales</taxon>
        <taxon>Roseiarcaceae</taxon>
        <taxon>Roseiarcus</taxon>
    </lineage>
</organism>
<dbReference type="InterPro" id="IPR010297">
    <property type="entry name" value="DUF900_hydrolase"/>
</dbReference>
<reference evidence="2 3" key="1">
    <citation type="submission" date="2018-06" db="EMBL/GenBank/DDBJ databases">
        <title>Genomic Encyclopedia of Type Strains, Phase IV (KMG-IV): sequencing the most valuable type-strain genomes for metagenomic binning, comparative biology and taxonomic classification.</title>
        <authorList>
            <person name="Goeker M."/>
        </authorList>
    </citation>
    <scope>NUCLEOTIDE SEQUENCE [LARGE SCALE GENOMIC DNA]</scope>
    <source>
        <strain evidence="2 3">DSM 24875</strain>
    </source>
</reference>